<feature type="compositionally biased region" description="Low complexity" evidence="4">
    <location>
        <begin position="128"/>
        <end position="139"/>
    </location>
</feature>
<evidence type="ECO:0000256" key="2">
    <source>
        <dbReference type="ARBA" id="ARBA00022705"/>
    </source>
</evidence>
<protein>
    <recommendedName>
        <fullName evidence="1">DNA-directed DNA polymerase</fullName>
        <ecNumber evidence="1">2.7.7.7</ecNumber>
    </recommendedName>
</protein>
<comment type="catalytic activity">
    <reaction evidence="3">
        <text>DNA(n) + a 2'-deoxyribonucleoside 5'-triphosphate = DNA(n+1) + diphosphate</text>
        <dbReference type="Rhea" id="RHEA:22508"/>
        <dbReference type="Rhea" id="RHEA-COMP:17339"/>
        <dbReference type="Rhea" id="RHEA-COMP:17340"/>
        <dbReference type="ChEBI" id="CHEBI:33019"/>
        <dbReference type="ChEBI" id="CHEBI:61560"/>
        <dbReference type="ChEBI" id="CHEBI:173112"/>
        <dbReference type="EC" id="2.7.7.7"/>
    </reaction>
</comment>
<dbReference type="Proteomes" id="UP000585905">
    <property type="component" value="Unassembled WGS sequence"/>
</dbReference>
<dbReference type="InterPro" id="IPR001098">
    <property type="entry name" value="DNA-dir_DNA_pol_A_palm_dom"/>
</dbReference>
<keyword evidence="6" id="KW-0548">Nucleotidyltransferase</keyword>
<keyword evidence="6" id="KW-0808">Transferase</keyword>
<feature type="region of interest" description="Disordered" evidence="4">
    <location>
        <begin position="105"/>
        <end position="160"/>
    </location>
</feature>
<organism evidence="6 7">
    <name type="scientific">Microcella alkalica</name>
    <dbReference type="NCBI Taxonomy" id="355930"/>
    <lineage>
        <taxon>Bacteria</taxon>
        <taxon>Bacillati</taxon>
        <taxon>Actinomycetota</taxon>
        <taxon>Actinomycetes</taxon>
        <taxon>Micrococcales</taxon>
        <taxon>Microbacteriaceae</taxon>
        <taxon>Microcella</taxon>
    </lineage>
</organism>
<evidence type="ECO:0000256" key="1">
    <source>
        <dbReference type="ARBA" id="ARBA00012417"/>
    </source>
</evidence>
<comment type="caution">
    <text evidence="6">The sequence shown here is derived from an EMBL/GenBank/DDBJ whole genome shotgun (WGS) entry which is preliminary data.</text>
</comment>
<feature type="domain" description="DNA-directed DNA polymerase family A palm" evidence="5">
    <location>
        <begin position="321"/>
        <end position="530"/>
    </location>
</feature>
<dbReference type="SUPFAM" id="SSF56672">
    <property type="entry name" value="DNA/RNA polymerases"/>
    <property type="match status" value="1"/>
</dbReference>
<dbReference type="Pfam" id="PF00476">
    <property type="entry name" value="DNA_pol_A"/>
    <property type="match status" value="1"/>
</dbReference>
<dbReference type="CDD" id="cd06444">
    <property type="entry name" value="DNA_pol_A"/>
    <property type="match status" value="1"/>
</dbReference>
<gene>
    <name evidence="6" type="ORF">FHX53_000524</name>
</gene>
<evidence type="ECO:0000256" key="4">
    <source>
        <dbReference type="SAM" id="MobiDB-lite"/>
    </source>
</evidence>
<dbReference type="EMBL" id="JACGWX010000001">
    <property type="protein sequence ID" value="MBA8846960.1"/>
    <property type="molecule type" value="Genomic_DNA"/>
</dbReference>
<name>A0A839E589_9MICO</name>
<dbReference type="NCBIfam" id="NF011538">
    <property type="entry name" value="PRK14975.1-1"/>
    <property type="match status" value="1"/>
</dbReference>
<dbReference type="SMART" id="SM00482">
    <property type="entry name" value="POLAc"/>
    <property type="match status" value="1"/>
</dbReference>
<dbReference type="Gene3D" id="3.30.70.370">
    <property type="match status" value="1"/>
</dbReference>
<evidence type="ECO:0000259" key="5">
    <source>
        <dbReference type="SMART" id="SM00482"/>
    </source>
</evidence>
<feature type="compositionally biased region" description="Basic and acidic residues" evidence="4">
    <location>
        <begin position="143"/>
        <end position="153"/>
    </location>
</feature>
<reference evidence="6 7" key="1">
    <citation type="submission" date="2020-07" db="EMBL/GenBank/DDBJ databases">
        <title>Sequencing the genomes of 1000 actinobacteria strains.</title>
        <authorList>
            <person name="Klenk H.-P."/>
        </authorList>
    </citation>
    <scope>NUCLEOTIDE SEQUENCE [LARGE SCALE GENOMIC DNA]</scope>
    <source>
        <strain evidence="6 7">DSM 19663</strain>
    </source>
</reference>
<evidence type="ECO:0000313" key="6">
    <source>
        <dbReference type="EMBL" id="MBA8846960.1"/>
    </source>
</evidence>
<dbReference type="AlphaFoldDB" id="A0A839E589"/>
<accession>A0A839E589</accession>
<evidence type="ECO:0000256" key="3">
    <source>
        <dbReference type="ARBA" id="ARBA00049244"/>
    </source>
</evidence>
<dbReference type="Gene3D" id="1.10.150.20">
    <property type="entry name" value="5' to 3' exonuclease, C-terminal subdomain"/>
    <property type="match status" value="1"/>
</dbReference>
<dbReference type="GO" id="GO:0006302">
    <property type="term" value="P:double-strand break repair"/>
    <property type="evidence" value="ECO:0007669"/>
    <property type="project" value="TreeGrafter"/>
</dbReference>
<dbReference type="GO" id="GO:0003677">
    <property type="term" value="F:DNA binding"/>
    <property type="evidence" value="ECO:0007669"/>
    <property type="project" value="InterPro"/>
</dbReference>
<dbReference type="InterPro" id="IPR002298">
    <property type="entry name" value="DNA_polymerase_A"/>
</dbReference>
<sequence>MLIVVDRRPGGGMLLTDERGTTEVLAAELAAAVAAREHEAGEPPRWVWSDTAALYPELLAAGVRVERCHDLRLVDTILAGVDGRPPEPALARIVEFVRPAMPRPQADALFDLEDDDSSRRRSPARTQPPAVSAPVPASSIARAQRDELARDRGPGAPTPRDLALLAAAESAGALTAIEMQRTGLPWSATTHEALLTDLLGPRPDSPGARPARLAALGAEVERLLGASPGTVPLDSPPELVKALRRAGLEVSSARSWELSRIDHPAIEPLLRYKKLSRLLTANGWNWLDTHVHDGRFRPSYVPGAVVTGRWGSAGGGALQLPKLIRGAVQADPGWVLVVADAAQLEPRILAALSNDAAMARAGAGEDLYAGIVASGAVESREHAKLGMLGAMYGGTTGQSARVLPRLQRAFPDAIRFVEEAARAGERGERVRTRLGRTSPAPSEAWRERQLIAVSDAASAAQREEARSDARSWGRFTRNFVVQGSAAEWALSWMAGVRRRLWSPLGGPLASQPHLVLFLHDELIVHAPRERALEVEEVMRAAAADAGRLLFPGSAVSFPVTVATVDRYSDTK</sequence>
<dbReference type="PANTHER" id="PTHR10133:SF27">
    <property type="entry name" value="DNA POLYMERASE NU"/>
    <property type="match status" value="1"/>
</dbReference>
<proteinExistence type="predicted"/>
<keyword evidence="2" id="KW-0235">DNA replication</keyword>
<evidence type="ECO:0000313" key="7">
    <source>
        <dbReference type="Proteomes" id="UP000585905"/>
    </source>
</evidence>
<dbReference type="EC" id="2.7.7.7" evidence="1"/>
<dbReference type="InterPro" id="IPR043502">
    <property type="entry name" value="DNA/RNA_pol_sf"/>
</dbReference>
<dbReference type="GO" id="GO:0003887">
    <property type="term" value="F:DNA-directed DNA polymerase activity"/>
    <property type="evidence" value="ECO:0007669"/>
    <property type="project" value="UniProtKB-EC"/>
</dbReference>
<dbReference type="PANTHER" id="PTHR10133">
    <property type="entry name" value="DNA POLYMERASE I"/>
    <property type="match status" value="1"/>
</dbReference>
<dbReference type="GO" id="GO:0006261">
    <property type="term" value="P:DNA-templated DNA replication"/>
    <property type="evidence" value="ECO:0007669"/>
    <property type="project" value="InterPro"/>
</dbReference>
<keyword evidence="7" id="KW-1185">Reference proteome</keyword>